<dbReference type="GO" id="GO:0004386">
    <property type="term" value="F:helicase activity"/>
    <property type="evidence" value="ECO:0007669"/>
    <property type="project" value="InterPro"/>
</dbReference>
<keyword evidence="12" id="KW-1185">Reference proteome</keyword>
<keyword evidence="2" id="KW-0963">Cytoplasm</keyword>
<dbReference type="GO" id="GO:0031380">
    <property type="term" value="C:nuclear RNA-directed RNA polymerase complex"/>
    <property type="evidence" value="ECO:0007669"/>
    <property type="project" value="TreeGrafter"/>
</dbReference>
<accession>A0AAD6IMX1</accession>
<keyword evidence="5" id="KW-0347">Helicase</keyword>
<dbReference type="InterPro" id="IPR000571">
    <property type="entry name" value="Znf_CCCH"/>
</dbReference>
<comment type="subcellular location">
    <subcellularLocation>
        <location evidence="1">Cytoplasm</location>
    </subcellularLocation>
</comment>
<evidence type="ECO:0000259" key="10">
    <source>
        <dbReference type="PROSITE" id="PS51981"/>
    </source>
</evidence>
<feature type="zinc finger region" description="C3H1-type" evidence="8">
    <location>
        <begin position="1"/>
        <end position="27"/>
    </location>
</feature>
<dbReference type="InterPro" id="IPR047187">
    <property type="entry name" value="SF1_C_Upf1"/>
</dbReference>
<reference evidence="11" key="2">
    <citation type="submission" date="2023-01" db="EMBL/GenBank/DDBJ databases">
        <authorList>
            <person name="Petersen C."/>
        </authorList>
    </citation>
    <scope>NUCLEOTIDE SEQUENCE</scope>
    <source>
        <strain evidence="11">IBT 15450</strain>
    </source>
</reference>
<comment type="caution">
    <text evidence="11">The sequence shown here is derived from an EMBL/GenBank/DDBJ whole genome shotgun (WGS) entry which is preliminary data.</text>
</comment>
<sequence>MASKAPCRDFARGDCRWKHCKYSHVKPRQEREVRVWKASIPPDTTTPRPSSETKSAIIQKARKLIYTNTTSRQEVVQTLATEHGLELILDLVLDDFQDMSVKTKEIIFTAQILPLLQTVSHPEVLSSLVLEQPVGTIYNVLFGIDGSRAARLLNFTCDVLANLPKDHDSVLILQTSLLTFSRILDLNSSALIQECLHAEAKRFEEVFIAMDTDDLTDTLQQSRKHLEHILRRMEIGRFLPTGVAENQADPTPDLAFVTQHGTPGGRHDNDHADICNIRIMPSLEEISSRDTEYLPVINPFQWHVAGLDGLLDRNFRLLREDTVGQLRDAIHHELDQTHLIDPQRKQLRKFVYHHLRVIDLGFNWISGFYFEVEFPQPTGLDNQTPVAREMWWQTSKRLHPGALVCVLVQQPQQEDLVLFCTVANRIMSSRKRKENGAPFFKTDPTSLWKDPKSASVTLMLIDSRHSNLQIILDLNSPKRPVMSLVEFPGVLLAAFAPALKALQAMKRDKFLPFSELFVPWVIDEARVPGIRPPPYALAPGFAFNLRCIMKNDADFYVHHDRPVDFEYLQENSRLDDAQSRALVNCLGRQLGLIQGPPGTGKSFTGVALVKVLLANRGSSNTGTGPILCVTYTNHALDQLLEALLDNKVTTQIVRIGAQSKSERLEKFNLQLIAREGTKTKVERRERWRASEQLSACEDDFRSLRFRTSPPTNHFKQYLQVHHSRHHNELFGIEEDGFRRKVKPTPEAVIDSWIQSAAKDDIRSRSWKELQVIKVFEMSRKERQRLYDHWDKGVRQQFNTEAIRLVTTHKDAKLQFDCVQDQMHLRCLANADVIGATTAGLARRLDMFRKLHCKFMICEEAGEVLESHLLTAFLPTVEHAILIGDQQQLRPQVQNYEFSSENPQGGGQYALDISLFERLVSLNPGPMNCGLPFSTLETQRRMHPSIARLIRQTLYPQLKDSPSVQGYPVVMGMRRRLFWWDHRKEEGEPSSDAMSTSHWNGHEIEMTVAILNHLVQQGKYENGDIAVLTPYLGQLHRLRQSLRESFALVVGDRDEDDLKKAGYTNDERTDKTVVKATLLQTLRVATVDNFQGEEAKVVVISLVRSNPQGRCGFLRSPNRINVLLSRAQHGMYIIGNSQTSIHVPMWAKVIEILRQGKNIGTALDLECPRHPSSLIKVSTPDDFPKFSPEGGCHLRCVQRLACGHACIQKCHSKLLHNAVLRSMTNASNVVTGTVRRALIPATLRAMVTPHVPHAKLLAMCNAATRNADANATSLALLAQSRNVFRNVLTARVQCLVQLPVIMYHALSAAKRSLPVVINARGDGVKDHGVDFILSLAYKDTNLDENPCIFPKCGHFLTVESMDAQMDMGRHYELDANNKPVAIRASSTPFSIEDIRTCATCRGPLRDIARYGRLIRRAILDESTKKLILLLNQQYVPLAKELPRLIDAVLNLPSDKLSSWPHSITISGTRNEQVKAMQETIKSTNGDRWNGILDLRMRIGRYRSRVEPEEQPFERVRVMVEDAQRRKKTTGSLPFLSGVLQTKGYIQATALLLRLDIALFADFSNLIFQKGANEVRLQVDLQKTKTDCKILTRVAFEHNRVMQQVEGVLYLAQLCGLERAHVPSLDKEVHRNKYLLEGLNFINEARKLCTKYPGQTRGLADEVDCAETMLRGTAFWAIITSKERMEVISAMAQEFQGTGHWYYCRNGHPFTIGECGGAVETTFCPDCGAPVGGENHQTAAGVTLAEDLEQRLTELGI</sequence>
<dbReference type="Proteomes" id="UP001219568">
    <property type="component" value="Unassembled WGS sequence"/>
</dbReference>
<evidence type="ECO:0000313" key="11">
    <source>
        <dbReference type="EMBL" id="KAJ6057305.1"/>
    </source>
</evidence>
<keyword evidence="3 8" id="KW-0479">Metal-binding</keyword>
<feature type="domain" description="RZ-type" evidence="10">
    <location>
        <begin position="1677"/>
        <end position="1752"/>
    </location>
</feature>
<dbReference type="GO" id="GO:0005737">
    <property type="term" value="C:cytoplasm"/>
    <property type="evidence" value="ECO:0007669"/>
    <property type="project" value="UniProtKB-SubCell"/>
</dbReference>
<dbReference type="InterPro" id="IPR046439">
    <property type="entry name" value="ZF_RZ_dom"/>
</dbReference>
<dbReference type="Pfam" id="PF13086">
    <property type="entry name" value="AAA_11"/>
    <property type="match status" value="1"/>
</dbReference>
<evidence type="ECO:0000256" key="1">
    <source>
        <dbReference type="ARBA" id="ARBA00004496"/>
    </source>
</evidence>
<dbReference type="GO" id="GO:0008270">
    <property type="term" value="F:zinc ion binding"/>
    <property type="evidence" value="ECO:0007669"/>
    <property type="project" value="UniProtKB-KW"/>
</dbReference>
<dbReference type="InterPro" id="IPR041677">
    <property type="entry name" value="DNA2/NAM7_AAA_11"/>
</dbReference>
<evidence type="ECO:0000256" key="7">
    <source>
        <dbReference type="ARBA" id="ARBA00022859"/>
    </source>
</evidence>
<dbReference type="PANTHER" id="PTHR10887">
    <property type="entry name" value="DNA2/NAM7 HELICASE FAMILY"/>
    <property type="match status" value="1"/>
</dbReference>
<dbReference type="EMBL" id="JAQJZL010000001">
    <property type="protein sequence ID" value="KAJ6057305.1"/>
    <property type="molecule type" value="Genomic_DNA"/>
</dbReference>
<keyword evidence="5" id="KW-0067">ATP-binding</keyword>
<evidence type="ECO:0000313" key="12">
    <source>
        <dbReference type="Proteomes" id="UP001219568"/>
    </source>
</evidence>
<protein>
    <recommendedName>
        <fullName evidence="13">C3H1-type domain-containing protein</fullName>
    </recommendedName>
</protein>
<dbReference type="FunFam" id="3.40.50.300:FF:001660">
    <property type="entry name" value="NF-X1 finger and helicase protein, putative"/>
    <property type="match status" value="1"/>
</dbReference>
<dbReference type="InterPro" id="IPR027417">
    <property type="entry name" value="P-loop_NTPase"/>
</dbReference>
<dbReference type="GO" id="GO:0002376">
    <property type="term" value="P:immune system process"/>
    <property type="evidence" value="ECO:0007669"/>
    <property type="project" value="UniProtKB-KW"/>
</dbReference>
<keyword evidence="5" id="KW-0378">Hydrolase</keyword>
<evidence type="ECO:0000256" key="6">
    <source>
        <dbReference type="ARBA" id="ARBA00022833"/>
    </source>
</evidence>
<dbReference type="PROSITE" id="PS50103">
    <property type="entry name" value="ZF_C3H1"/>
    <property type="match status" value="1"/>
</dbReference>
<dbReference type="InterPro" id="IPR041679">
    <property type="entry name" value="DNA2/NAM7-like_C"/>
</dbReference>
<dbReference type="GO" id="GO:0031048">
    <property type="term" value="P:regulatory ncRNA-mediated heterochromatin formation"/>
    <property type="evidence" value="ECO:0007669"/>
    <property type="project" value="TreeGrafter"/>
</dbReference>
<evidence type="ECO:0000256" key="8">
    <source>
        <dbReference type="PROSITE-ProRule" id="PRU00723"/>
    </source>
</evidence>
<evidence type="ECO:0008006" key="13">
    <source>
        <dbReference type="Google" id="ProtNLM"/>
    </source>
</evidence>
<dbReference type="CDD" id="cd17936">
    <property type="entry name" value="EEXXEc_NFX1"/>
    <property type="match status" value="1"/>
</dbReference>
<keyword evidence="7" id="KW-0391">Immunity</keyword>
<dbReference type="Pfam" id="PF20173">
    <property type="entry name" value="ZnF_RZ-type"/>
    <property type="match status" value="1"/>
</dbReference>
<dbReference type="InterPro" id="IPR045055">
    <property type="entry name" value="DNA2/NAM7-like"/>
</dbReference>
<organism evidence="11 12">
    <name type="scientific">Penicillium canescens</name>
    <dbReference type="NCBI Taxonomy" id="5083"/>
    <lineage>
        <taxon>Eukaryota</taxon>
        <taxon>Fungi</taxon>
        <taxon>Dikarya</taxon>
        <taxon>Ascomycota</taxon>
        <taxon>Pezizomycotina</taxon>
        <taxon>Eurotiomycetes</taxon>
        <taxon>Eurotiomycetidae</taxon>
        <taxon>Eurotiales</taxon>
        <taxon>Aspergillaceae</taxon>
        <taxon>Penicillium</taxon>
    </lineage>
</organism>
<name>A0AAD6IMX1_PENCN</name>
<evidence type="ECO:0000256" key="2">
    <source>
        <dbReference type="ARBA" id="ARBA00022490"/>
    </source>
</evidence>
<keyword evidence="4 8" id="KW-0863">Zinc-finger</keyword>
<dbReference type="PANTHER" id="PTHR10887:SF445">
    <property type="entry name" value="NFX1-TYPE ZINC FINGER-CONTAINING PROTEIN 1"/>
    <property type="match status" value="1"/>
</dbReference>
<gene>
    <name evidence="11" type="ORF">N7460_000579</name>
</gene>
<evidence type="ECO:0000256" key="5">
    <source>
        <dbReference type="ARBA" id="ARBA00022806"/>
    </source>
</evidence>
<dbReference type="PROSITE" id="PS51981">
    <property type="entry name" value="ZF_RZ"/>
    <property type="match status" value="1"/>
</dbReference>
<dbReference type="SUPFAM" id="SSF52540">
    <property type="entry name" value="P-loop containing nucleoside triphosphate hydrolases"/>
    <property type="match status" value="1"/>
</dbReference>
<reference evidence="11" key="1">
    <citation type="journal article" date="2023" name="IMA Fungus">
        <title>Comparative genomic study of the Penicillium genus elucidates a diverse pangenome and 15 lateral gene transfer events.</title>
        <authorList>
            <person name="Petersen C."/>
            <person name="Sorensen T."/>
            <person name="Nielsen M.R."/>
            <person name="Sondergaard T.E."/>
            <person name="Sorensen J.L."/>
            <person name="Fitzpatrick D.A."/>
            <person name="Frisvad J.C."/>
            <person name="Nielsen K.L."/>
        </authorList>
    </citation>
    <scope>NUCLEOTIDE SEQUENCE</scope>
    <source>
        <strain evidence="11">IBT 15450</strain>
    </source>
</reference>
<evidence type="ECO:0000256" key="3">
    <source>
        <dbReference type="ARBA" id="ARBA00022723"/>
    </source>
</evidence>
<evidence type="ECO:0000256" key="4">
    <source>
        <dbReference type="ARBA" id="ARBA00022771"/>
    </source>
</evidence>
<feature type="domain" description="C3H1-type" evidence="9">
    <location>
        <begin position="1"/>
        <end position="27"/>
    </location>
</feature>
<dbReference type="Gene3D" id="3.40.50.300">
    <property type="entry name" value="P-loop containing nucleotide triphosphate hydrolases"/>
    <property type="match status" value="2"/>
</dbReference>
<keyword evidence="5" id="KW-0547">Nucleotide-binding</keyword>
<keyword evidence="6 8" id="KW-0862">Zinc</keyword>
<evidence type="ECO:0000259" key="9">
    <source>
        <dbReference type="PROSITE" id="PS50103"/>
    </source>
</evidence>
<dbReference type="CDD" id="cd18808">
    <property type="entry name" value="SF1_C_Upf1"/>
    <property type="match status" value="1"/>
</dbReference>
<dbReference type="Pfam" id="PF13087">
    <property type="entry name" value="AAA_12"/>
    <property type="match status" value="1"/>
</dbReference>
<proteinExistence type="predicted"/>